<dbReference type="EMBL" id="JASVDS010000003">
    <property type="protein sequence ID" value="MDL5032943.1"/>
    <property type="molecule type" value="Genomic_DNA"/>
</dbReference>
<organism evidence="2 3">
    <name type="scientific">Roseateles subflavus</name>
    <dbReference type="NCBI Taxonomy" id="3053353"/>
    <lineage>
        <taxon>Bacteria</taxon>
        <taxon>Pseudomonadati</taxon>
        <taxon>Pseudomonadota</taxon>
        <taxon>Betaproteobacteria</taxon>
        <taxon>Burkholderiales</taxon>
        <taxon>Sphaerotilaceae</taxon>
        <taxon>Roseateles</taxon>
    </lineage>
</organism>
<dbReference type="Pfam" id="PF03009">
    <property type="entry name" value="GDPD"/>
    <property type="match status" value="1"/>
</dbReference>
<dbReference type="SUPFAM" id="SSF51695">
    <property type="entry name" value="PLC-like phosphodiesterases"/>
    <property type="match status" value="1"/>
</dbReference>
<dbReference type="PANTHER" id="PTHR46211">
    <property type="entry name" value="GLYCEROPHOSPHORYL DIESTER PHOSPHODIESTERASE"/>
    <property type="match status" value="1"/>
</dbReference>
<proteinExistence type="predicted"/>
<dbReference type="Proteomes" id="UP001238603">
    <property type="component" value="Unassembled WGS sequence"/>
</dbReference>
<accession>A0ABT7LJE7</accession>
<name>A0ABT7LJE7_9BURK</name>
<evidence type="ECO:0000259" key="1">
    <source>
        <dbReference type="PROSITE" id="PS51704"/>
    </source>
</evidence>
<gene>
    <name evidence="2" type="primary">ugpQ</name>
    <name evidence="2" type="ORF">QRD43_13590</name>
</gene>
<feature type="domain" description="GP-PDE" evidence="1">
    <location>
        <begin position="11"/>
        <end position="249"/>
    </location>
</feature>
<dbReference type="PANTHER" id="PTHR46211:SF1">
    <property type="entry name" value="GLYCEROPHOSPHODIESTER PHOSPHODIESTERASE, CYTOPLASMIC"/>
    <property type="match status" value="1"/>
</dbReference>
<dbReference type="GO" id="GO:0008889">
    <property type="term" value="F:glycerophosphodiester phosphodiesterase activity"/>
    <property type="evidence" value="ECO:0007669"/>
    <property type="project" value="UniProtKB-EC"/>
</dbReference>
<reference evidence="2 3" key="1">
    <citation type="submission" date="2023-06" db="EMBL/GenBank/DDBJ databases">
        <title>Pelomonas sp. APW6 16S ribosomal RNA gene genome sequencing and assembly.</title>
        <authorList>
            <person name="Woo H."/>
        </authorList>
    </citation>
    <scope>NUCLEOTIDE SEQUENCE [LARGE SCALE GENOMIC DNA]</scope>
    <source>
        <strain evidence="2 3">APW6</strain>
    </source>
</reference>
<evidence type="ECO:0000313" key="2">
    <source>
        <dbReference type="EMBL" id="MDL5032943.1"/>
    </source>
</evidence>
<evidence type="ECO:0000313" key="3">
    <source>
        <dbReference type="Proteomes" id="UP001238603"/>
    </source>
</evidence>
<dbReference type="NCBIfam" id="NF006989">
    <property type="entry name" value="PRK09454.1"/>
    <property type="match status" value="1"/>
</dbReference>
<dbReference type="RefSeq" id="WP_285983005.1">
    <property type="nucleotide sequence ID" value="NZ_JASVDS010000003.1"/>
</dbReference>
<comment type="caution">
    <text evidence="2">The sequence shown here is derived from an EMBL/GenBank/DDBJ whole genome shotgun (WGS) entry which is preliminary data.</text>
</comment>
<keyword evidence="2" id="KW-0378">Hydrolase</keyword>
<dbReference type="InterPro" id="IPR017946">
    <property type="entry name" value="PLC-like_Pdiesterase_TIM-brl"/>
</dbReference>
<dbReference type="Gene3D" id="3.20.20.190">
    <property type="entry name" value="Phosphatidylinositol (PI) phosphodiesterase"/>
    <property type="match status" value="1"/>
</dbReference>
<dbReference type="EC" id="3.1.4.46" evidence="2"/>
<dbReference type="InterPro" id="IPR030395">
    <property type="entry name" value="GP_PDE_dom"/>
</dbReference>
<dbReference type="PROSITE" id="PS51704">
    <property type="entry name" value="GP_PDE"/>
    <property type="match status" value="1"/>
</dbReference>
<sequence>MSTDTPPWPLPFWIAHRGAGRLAPENTLAAFRAGAAFGYRAFECDLKLSRDGVPFLLHDDDLDRTSSGRGPAGAQDWSQLSRLDAGRWHSRQHAGEPLASLEAMAAFLIANQLAINIELKPNPGQAWETGEVLGREVTRLWAGQTLRPVFSSFDPEALAGVRHSAPDERRALLLNLPRDSWLDEAKALGCCAVITNYLLMDAARLDAIHAAGMRALVYTVNDEPTAQRLRALGLDGLITDAVDRFSPAA</sequence>
<protein>
    <submittedName>
        <fullName evidence="2">Glycerophosphodiester phosphodiesterase</fullName>
        <ecNumber evidence="2">3.1.4.46</ecNumber>
    </submittedName>
</protein>
<keyword evidence="3" id="KW-1185">Reference proteome</keyword>